<evidence type="ECO:0000256" key="19">
    <source>
        <dbReference type="SAM" id="MobiDB-lite"/>
    </source>
</evidence>
<feature type="transmembrane region" description="Helical" evidence="20">
    <location>
        <begin position="358"/>
        <end position="381"/>
    </location>
</feature>
<organism evidence="22 23">
    <name type="scientific">Boletus reticuloceps</name>
    <dbReference type="NCBI Taxonomy" id="495285"/>
    <lineage>
        <taxon>Eukaryota</taxon>
        <taxon>Fungi</taxon>
        <taxon>Dikarya</taxon>
        <taxon>Basidiomycota</taxon>
        <taxon>Agaricomycotina</taxon>
        <taxon>Agaricomycetes</taxon>
        <taxon>Agaricomycetidae</taxon>
        <taxon>Boletales</taxon>
        <taxon>Boletineae</taxon>
        <taxon>Boletaceae</taxon>
        <taxon>Boletoideae</taxon>
        <taxon>Boletus</taxon>
    </lineage>
</organism>
<evidence type="ECO:0000256" key="15">
    <source>
        <dbReference type="ARBA" id="ARBA00023221"/>
    </source>
</evidence>
<dbReference type="PANTHER" id="PTHR21257:SF31">
    <property type="entry name" value="DELTA(24(24(1)))-STEROL REDUCTASE ERG4"/>
    <property type="match status" value="1"/>
</dbReference>
<evidence type="ECO:0000256" key="7">
    <source>
        <dbReference type="ARBA" id="ARBA00022857"/>
    </source>
</evidence>
<dbReference type="InterPro" id="IPR036869">
    <property type="entry name" value="J_dom_sf"/>
</dbReference>
<feature type="transmembrane region" description="Helical" evidence="20">
    <location>
        <begin position="53"/>
        <end position="74"/>
    </location>
</feature>
<feature type="transmembrane region" description="Helical" evidence="20">
    <location>
        <begin position="245"/>
        <end position="266"/>
    </location>
</feature>
<protein>
    <recommendedName>
        <fullName evidence="17">Delta(24(24(1)))-sterol reductase</fullName>
        <ecNumber evidence="17">1.3.1.71</ecNumber>
    </recommendedName>
</protein>
<keyword evidence="11" id="KW-0756">Sterol biosynthesis</keyword>
<dbReference type="PROSITE" id="PS50076">
    <property type="entry name" value="DNAJ_2"/>
    <property type="match status" value="1"/>
</dbReference>
<dbReference type="PRINTS" id="PR00625">
    <property type="entry name" value="JDOMAIN"/>
</dbReference>
<dbReference type="SUPFAM" id="SSF46565">
    <property type="entry name" value="Chaperone J-domain"/>
    <property type="match status" value="1"/>
</dbReference>
<sequence length="848" mass="95685">MMIGFPLLMYYLWLCLWFYDGKLVSPASMDDIVPFLHRMWVHVRDDASPNAYAWKVYTGLIVFQLFLAWVVPGYQQEGLPVPSLGYKTLMYNCNALWSIYITMITAALLHYYNIFRLTEIINNYGHIMSVAMIYGFAFSFGVYFLTVATGNQIRMSGNFIYDVFMGACLNPRIGPIDLKMWAEVRIPWVIVFFLAVSGGCHQYEQYGYVTPNMAFMILATWLYLNACGKGEECIPQTWDMFHEKWGFMVIFWNFAGVPFTYVYSVVYMASHDPSKYQFSTPTYVLLYTTLLTAYYIWDTSMSQKSRFKMQTQGITKFRNTFPQLPWGTLKNPEFIQTAHGNRLLTSGWWRYSRKPNYVADWVMSFCWGVVIGGTTIIPYFYSVFFITGSHSSLWPFPPFAQPSHDKTRFHRFSIARARASLYTMESNKDEALKCLRIAQKHRDAGNFPSARKFCQKSLSLFATPEAERLKESIESAATSADSAGPSSSTNTNNGNATTGSSSSTEAHPSVAGAKRRSDAKVDGTAGGMNGEKREYTAEQLNVVKRKDCEEADIKKGYRKLALALHPDKNGAPGADEAFKMVSKAFQVLSDPQKRAAFDQHGSDPESRFSGMSSSGFSPGFASPSPFAGGFDGEMSPEELFNMFFGGGTGMNGGAFGTSPFGGPMFTASFGPGGFRTTRVHMNGRPRGAPQGETPQARSILTQLLPLIILFAFSFLSMLPDMFATPAVPDPWFQFTKTSMYDLERQTGNLHINYYVNSRDFNAHPKIAADLAAGQYRRGSALSRFESNIEQVYTQSLYTQCQRDINKRERRKEAEIGFFGVWADWEKVKKIEAERFPSCEELKRLGLLK</sequence>
<feature type="region of interest" description="Disordered" evidence="19">
    <location>
        <begin position="471"/>
        <end position="532"/>
    </location>
</feature>
<evidence type="ECO:0000256" key="16">
    <source>
        <dbReference type="ARBA" id="ARBA00029435"/>
    </source>
</evidence>
<dbReference type="PROSITE" id="PS00636">
    <property type="entry name" value="DNAJ_1"/>
    <property type="match status" value="1"/>
</dbReference>
<dbReference type="PROSITE" id="PS01017">
    <property type="entry name" value="STEROL_REDUCT_1"/>
    <property type="match status" value="1"/>
</dbReference>
<dbReference type="AlphaFoldDB" id="A0A8I2YZL0"/>
<evidence type="ECO:0000256" key="9">
    <source>
        <dbReference type="ARBA" id="ARBA00022989"/>
    </source>
</evidence>
<dbReference type="EMBL" id="JAGFBS010000001">
    <property type="protein sequence ID" value="KAG6381700.1"/>
    <property type="molecule type" value="Genomic_DNA"/>
</dbReference>
<feature type="compositionally biased region" description="Low complexity" evidence="19">
    <location>
        <begin position="482"/>
        <end position="504"/>
    </location>
</feature>
<dbReference type="CDD" id="cd06257">
    <property type="entry name" value="DnaJ"/>
    <property type="match status" value="1"/>
</dbReference>
<evidence type="ECO:0000313" key="23">
    <source>
        <dbReference type="Proteomes" id="UP000683000"/>
    </source>
</evidence>
<evidence type="ECO:0000256" key="2">
    <source>
        <dbReference type="ARBA" id="ARBA00004389"/>
    </source>
</evidence>
<dbReference type="Proteomes" id="UP000683000">
    <property type="component" value="Unassembled WGS sequence"/>
</dbReference>
<comment type="catalytic activity">
    <reaction evidence="18">
        <text>ergosterol + NADP(+) = ergosta-5,7,22,24(28)-tetraen-3beta-ol + NADPH + H(+)</text>
        <dbReference type="Rhea" id="RHEA:18501"/>
        <dbReference type="ChEBI" id="CHEBI:15378"/>
        <dbReference type="ChEBI" id="CHEBI:16933"/>
        <dbReference type="ChEBI" id="CHEBI:18249"/>
        <dbReference type="ChEBI" id="CHEBI:57783"/>
        <dbReference type="ChEBI" id="CHEBI:58349"/>
        <dbReference type="EC" id="1.3.1.71"/>
    </reaction>
    <physiologicalReaction direction="right-to-left" evidence="18">
        <dbReference type="Rhea" id="RHEA:18503"/>
    </physiologicalReaction>
</comment>
<evidence type="ECO:0000256" key="17">
    <source>
        <dbReference type="ARBA" id="ARBA00038892"/>
    </source>
</evidence>
<dbReference type="Gene3D" id="1.20.120.1630">
    <property type="match status" value="1"/>
</dbReference>
<gene>
    <name evidence="22" type="ORF">JVT61DRAFT_301</name>
</gene>
<evidence type="ECO:0000313" key="22">
    <source>
        <dbReference type="EMBL" id="KAG6381700.1"/>
    </source>
</evidence>
<comment type="caution">
    <text evidence="22">The sequence shown here is derived from an EMBL/GenBank/DDBJ whole genome shotgun (WGS) entry which is preliminary data.</text>
</comment>
<evidence type="ECO:0000256" key="5">
    <source>
        <dbReference type="ARBA" id="ARBA00022692"/>
    </source>
</evidence>
<proteinExistence type="inferred from homology"/>
<dbReference type="Gene3D" id="1.10.287.110">
    <property type="entry name" value="DnaJ domain"/>
    <property type="match status" value="1"/>
</dbReference>
<accession>A0A8I2YZL0</accession>
<comment type="subcellular location">
    <subcellularLocation>
        <location evidence="2">Endoplasmic reticulum membrane</location>
        <topology evidence="2">Single-pass membrane protein</topology>
    </subcellularLocation>
    <subcellularLocation>
        <location evidence="1">Membrane</location>
        <topology evidence="1">Multi-pass membrane protein</topology>
    </subcellularLocation>
</comment>
<feature type="domain" description="J" evidence="21">
    <location>
        <begin position="535"/>
        <end position="601"/>
    </location>
</feature>
<dbReference type="InterPro" id="IPR018253">
    <property type="entry name" value="DnaJ_domain_CS"/>
</dbReference>
<feature type="transmembrane region" description="Helical" evidence="20">
    <location>
        <begin position="278"/>
        <end position="297"/>
    </location>
</feature>
<keyword evidence="14" id="KW-1207">Sterol metabolism</keyword>
<keyword evidence="5 20" id="KW-0812">Transmembrane</keyword>
<keyword evidence="23" id="KW-1185">Reference proteome</keyword>
<dbReference type="Pfam" id="PF00226">
    <property type="entry name" value="DnaJ"/>
    <property type="match status" value="1"/>
</dbReference>
<keyword evidence="15" id="KW-0753">Steroid metabolism</keyword>
<comment type="pathway">
    <text evidence="16">Steroid metabolism; ergosterol biosynthesis.</text>
</comment>
<dbReference type="InterPro" id="IPR018083">
    <property type="entry name" value="Sterol_reductase_CS"/>
</dbReference>
<reference evidence="22" key="1">
    <citation type="submission" date="2021-03" db="EMBL/GenBank/DDBJ databases">
        <title>Evolutionary innovations through gain and loss of genes in the ectomycorrhizal Boletales.</title>
        <authorList>
            <person name="Wu G."/>
            <person name="Miyauchi S."/>
            <person name="Morin E."/>
            <person name="Yang Z.-L."/>
            <person name="Xu J."/>
            <person name="Martin F.M."/>
        </authorList>
    </citation>
    <scope>NUCLEOTIDE SEQUENCE</scope>
    <source>
        <strain evidence="22">BR01</strain>
    </source>
</reference>
<keyword evidence="7" id="KW-0521">NADP</keyword>
<dbReference type="InterPro" id="IPR001623">
    <property type="entry name" value="DnaJ_domain"/>
</dbReference>
<dbReference type="EC" id="1.3.1.71" evidence="17"/>
<evidence type="ECO:0000256" key="6">
    <source>
        <dbReference type="ARBA" id="ARBA00022824"/>
    </source>
</evidence>
<feature type="transmembrane region" description="Helical" evidence="20">
    <location>
        <begin position="95"/>
        <end position="112"/>
    </location>
</feature>
<feature type="transmembrane region" description="Helical" evidence="20">
    <location>
        <begin position="205"/>
        <end position="224"/>
    </location>
</feature>
<dbReference type="InterPro" id="IPR001171">
    <property type="entry name" value="ERG24_DHCR-like"/>
</dbReference>
<keyword evidence="9 20" id="KW-1133">Transmembrane helix</keyword>
<evidence type="ECO:0000256" key="3">
    <source>
        <dbReference type="ARBA" id="ARBA00005402"/>
    </source>
</evidence>
<keyword evidence="6" id="KW-0256">Endoplasmic reticulum</keyword>
<dbReference type="GO" id="GO:0006696">
    <property type="term" value="P:ergosterol biosynthetic process"/>
    <property type="evidence" value="ECO:0007669"/>
    <property type="project" value="TreeGrafter"/>
</dbReference>
<keyword evidence="12" id="KW-0443">Lipid metabolism</keyword>
<evidence type="ECO:0000256" key="10">
    <source>
        <dbReference type="ARBA" id="ARBA00023002"/>
    </source>
</evidence>
<keyword evidence="10" id="KW-0560">Oxidoreductase</keyword>
<keyword evidence="8" id="KW-0752">Steroid biosynthesis</keyword>
<evidence type="ECO:0000256" key="20">
    <source>
        <dbReference type="SAM" id="Phobius"/>
    </source>
</evidence>
<dbReference type="GO" id="GO:0000246">
    <property type="term" value="F:Delta24(24-1) sterol reductase activity"/>
    <property type="evidence" value="ECO:0007669"/>
    <property type="project" value="UniProtKB-EC"/>
</dbReference>
<name>A0A8I2YZL0_9AGAM</name>
<evidence type="ECO:0000259" key="21">
    <source>
        <dbReference type="PROSITE" id="PS50076"/>
    </source>
</evidence>
<dbReference type="Pfam" id="PF01222">
    <property type="entry name" value="ERG4_ERG24"/>
    <property type="match status" value="1"/>
</dbReference>
<dbReference type="OrthoDB" id="5326588at2759"/>
<dbReference type="InterPro" id="IPR015399">
    <property type="entry name" value="DUF1977_DnaJ-like"/>
</dbReference>
<keyword evidence="13 20" id="KW-0472">Membrane</keyword>
<feature type="transmembrane region" description="Helical" evidence="20">
    <location>
        <begin position="124"/>
        <end position="145"/>
    </location>
</feature>
<evidence type="ECO:0000256" key="13">
    <source>
        <dbReference type="ARBA" id="ARBA00023136"/>
    </source>
</evidence>
<keyword evidence="4" id="KW-0444">Lipid biosynthesis</keyword>
<dbReference type="SMART" id="SM00271">
    <property type="entry name" value="DnaJ"/>
    <property type="match status" value="1"/>
</dbReference>
<evidence type="ECO:0000256" key="18">
    <source>
        <dbReference type="ARBA" id="ARBA00048918"/>
    </source>
</evidence>
<dbReference type="GO" id="GO:0005789">
    <property type="term" value="C:endoplasmic reticulum membrane"/>
    <property type="evidence" value="ECO:0007669"/>
    <property type="project" value="UniProtKB-SubCell"/>
</dbReference>
<comment type="similarity">
    <text evidence="3">Belongs to the ERG4/ERG24 family.</text>
</comment>
<evidence type="ECO:0000256" key="14">
    <source>
        <dbReference type="ARBA" id="ARBA00023166"/>
    </source>
</evidence>
<evidence type="ECO:0000256" key="11">
    <source>
        <dbReference type="ARBA" id="ARBA00023011"/>
    </source>
</evidence>
<dbReference type="PANTHER" id="PTHR21257">
    <property type="entry name" value="DELTA(14)-STEROL REDUCTASE"/>
    <property type="match status" value="1"/>
</dbReference>
<evidence type="ECO:0000256" key="8">
    <source>
        <dbReference type="ARBA" id="ARBA00022955"/>
    </source>
</evidence>
<evidence type="ECO:0000256" key="12">
    <source>
        <dbReference type="ARBA" id="ARBA00023098"/>
    </source>
</evidence>
<dbReference type="Pfam" id="PF09320">
    <property type="entry name" value="DUF1977"/>
    <property type="match status" value="1"/>
</dbReference>
<evidence type="ECO:0000256" key="1">
    <source>
        <dbReference type="ARBA" id="ARBA00004141"/>
    </source>
</evidence>
<dbReference type="FunFam" id="1.10.287.110:FF:000070">
    <property type="entry name" value="Endoplasmic reticulum protein, putative"/>
    <property type="match status" value="1"/>
</dbReference>
<evidence type="ECO:0000256" key="4">
    <source>
        <dbReference type="ARBA" id="ARBA00022516"/>
    </source>
</evidence>